<name>Q0EXD0_9PROT</name>
<dbReference type="STRING" id="314344.AL013_09660"/>
<dbReference type="Gene3D" id="3.40.630.30">
    <property type="match status" value="1"/>
</dbReference>
<dbReference type="OrthoDB" id="9805924at2"/>
<reference evidence="4 5" key="1">
    <citation type="submission" date="2006-09" db="EMBL/GenBank/DDBJ databases">
        <authorList>
            <person name="Emerson D."/>
            <person name="Ferriera S."/>
            <person name="Johnson J."/>
            <person name="Kravitz S."/>
            <person name="Halpern A."/>
            <person name="Remington K."/>
            <person name="Beeson K."/>
            <person name="Tran B."/>
            <person name="Rogers Y.-H."/>
            <person name="Friedman R."/>
            <person name="Venter J.C."/>
        </authorList>
    </citation>
    <scope>NUCLEOTIDE SEQUENCE [LARGE SCALE GENOMIC DNA]</scope>
    <source>
        <strain evidence="4 5">PV-1</strain>
    </source>
</reference>
<keyword evidence="1 4" id="KW-0808">Transferase</keyword>
<evidence type="ECO:0000259" key="3">
    <source>
        <dbReference type="PROSITE" id="PS51186"/>
    </source>
</evidence>
<gene>
    <name evidence="4" type="ORF">SPV1_13347</name>
</gene>
<dbReference type="HOGENOM" id="CLU_013985_34_9_0"/>
<dbReference type="GO" id="GO:0016747">
    <property type="term" value="F:acyltransferase activity, transferring groups other than amino-acyl groups"/>
    <property type="evidence" value="ECO:0007669"/>
    <property type="project" value="InterPro"/>
</dbReference>
<feature type="domain" description="N-acetyltransferase" evidence="3">
    <location>
        <begin position="11"/>
        <end position="157"/>
    </location>
</feature>
<dbReference type="Pfam" id="PF00583">
    <property type="entry name" value="Acetyltransf_1"/>
    <property type="match status" value="1"/>
</dbReference>
<dbReference type="CDD" id="cd04301">
    <property type="entry name" value="NAT_SF"/>
    <property type="match status" value="1"/>
</dbReference>
<evidence type="ECO:0000313" key="5">
    <source>
        <dbReference type="Proteomes" id="UP000005297"/>
    </source>
</evidence>
<protein>
    <submittedName>
        <fullName evidence="4">Acetyltransferase, GNAT family protein</fullName>
    </submittedName>
</protein>
<keyword evidence="5" id="KW-1185">Reference proteome</keyword>
<evidence type="ECO:0000313" key="4">
    <source>
        <dbReference type="EMBL" id="EAU53986.1"/>
    </source>
</evidence>
<dbReference type="SUPFAM" id="SSF55729">
    <property type="entry name" value="Acyl-CoA N-acyltransferases (Nat)"/>
    <property type="match status" value="1"/>
</dbReference>
<organism evidence="4 5">
    <name type="scientific">Mariprofundus ferrooxydans PV-1</name>
    <dbReference type="NCBI Taxonomy" id="314345"/>
    <lineage>
        <taxon>Bacteria</taxon>
        <taxon>Pseudomonadati</taxon>
        <taxon>Pseudomonadota</taxon>
        <taxon>Candidatius Mariprofundia</taxon>
        <taxon>Mariprofundales</taxon>
        <taxon>Mariprofundaceae</taxon>
        <taxon>Mariprofundus</taxon>
    </lineage>
</organism>
<dbReference type="PANTHER" id="PTHR43877:SF2">
    <property type="entry name" value="AMINOALKYLPHOSPHONATE N-ACETYLTRANSFERASE-RELATED"/>
    <property type="match status" value="1"/>
</dbReference>
<dbReference type="InParanoid" id="Q0EXD0"/>
<dbReference type="Proteomes" id="UP000005297">
    <property type="component" value="Unassembled WGS sequence"/>
</dbReference>
<dbReference type="PANTHER" id="PTHR43877">
    <property type="entry name" value="AMINOALKYLPHOSPHONATE N-ACETYLTRANSFERASE-RELATED-RELATED"/>
    <property type="match status" value="1"/>
</dbReference>
<dbReference type="eggNOG" id="COG0456">
    <property type="taxonomic scope" value="Bacteria"/>
</dbReference>
<proteinExistence type="predicted"/>
<dbReference type="PROSITE" id="PS51186">
    <property type="entry name" value="GNAT"/>
    <property type="match status" value="1"/>
</dbReference>
<dbReference type="InterPro" id="IPR016181">
    <property type="entry name" value="Acyl_CoA_acyltransferase"/>
</dbReference>
<dbReference type="FunCoup" id="Q0EXD0">
    <property type="interactions" value="20"/>
</dbReference>
<evidence type="ECO:0000256" key="1">
    <source>
        <dbReference type="ARBA" id="ARBA00022679"/>
    </source>
</evidence>
<comment type="caution">
    <text evidence="4">The sequence shown here is derived from an EMBL/GenBank/DDBJ whole genome shotgun (WGS) entry which is preliminary data.</text>
</comment>
<accession>Q0EXD0</accession>
<evidence type="ECO:0000256" key="2">
    <source>
        <dbReference type="ARBA" id="ARBA00023315"/>
    </source>
</evidence>
<keyword evidence="2" id="KW-0012">Acyltransferase</keyword>
<dbReference type="InterPro" id="IPR000182">
    <property type="entry name" value="GNAT_dom"/>
</dbReference>
<dbReference type="AlphaFoldDB" id="Q0EXD0"/>
<dbReference type="InterPro" id="IPR050832">
    <property type="entry name" value="Bact_Acetyltransf"/>
</dbReference>
<dbReference type="EMBL" id="AATS01000014">
    <property type="protein sequence ID" value="EAU53986.1"/>
    <property type="molecule type" value="Genomic_DNA"/>
</dbReference>
<dbReference type="RefSeq" id="WP_009850182.1">
    <property type="nucleotide sequence ID" value="NZ_DS022294.1"/>
</dbReference>
<sequence length="157" mass="17557">MTRKLKMNGTVEIRTATTADLAGMTSLLGELFTIEVDFTPDVRRQRQGLAELMANDEATLLVAVIKNDIVGMCTLQPLVSTAEGGTVGMVEDLVVREAWRGRGIGGILLDAIEKVAQQQHMTRLQLLTELDNEPARRFYDKHLWENTQLIAMRKKFS</sequence>